<reference evidence="2 3" key="1">
    <citation type="submission" date="2018-03" db="EMBL/GenBank/DDBJ databases">
        <title>Genomic Encyclopedia of Type Strains, Phase III (KMG-III): the genomes of soil and plant-associated and newly described type strains.</title>
        <authorList>
            <person name="Whitman W."/>
        </authorList>
    </citation>
    <scope>NUCLEOTIDE SEQUENCE [LARGE SCALE GENOMIC DNA]</scope>
    <source>
        <strain evidence="2 3">CGMCC 4.7104</strain>
    </source>
</reference>
<evidence type="ECO:0000313" key="3">
    <source>
        <dbReference type="Proteomes" id="UP000238312"/>
    </source>
</evidence>
<accession>A0A2T0LJY7</accession>
<keyword evidence="3" id="KW-1185">Reference proteome</keyword>
<evidence type="ECO:0000313" key="2">
    <source>
        <dbReference type="EMBL" id="PRX42831.1"/>
    </source>
</evidence>
<gene>
    <name evidence="2" type="ORF">B0I32_1662</name>
</gene>
<name>A0A2T0LJY7_9ACTN</name>
<sequence>MRSATCRTLISVFDRLRSISFCRLRTRSWSPARVAAKIRCRSRRTRSSAARQSTAFHPRSSSLGPFAPTPALGHGHRRRPSVQLVPRFQRLVVRSLRRSTRSMSALFRGGPLGPVSGRLYDTTAMEERSSHAAFPSPFGAPVFASWTILFPLRHYAFLAVGLPATGWTATGFPRCTRMRCDRSGRLLDPGADGVHPAGKEYPRRHPPLSSGQALYPHHSRHPRGPDSHEASTKVQRRMPRRGQATRTLARDHVPGISRTSNQRDPLTTCTFRVAPPPCGVPVVVLLFSPSSVKIPAFKNALTSAETRLSFTRQRTRSIRAVMVNPVEARLDVRIQHPPIASGAEMVDLSDRILSTPVGPEPIGDRLEVGLEDRFQHKFQPGLHDPVGHRRNPEGGPFLTHPVWESYVPAPAKAGTNHPAGKFAGRPGNPEHRCAPRRR</sequence>
<dbReference type="AlphaFoldDB" id="A0A2T0LJY7"/>
<protein>
    <submittedName>
        <fullName evidence="2">Uncharacterized protein</fullName>
    </submittedName>
</protein>
<feature type="region of interest" description="Disordered" evidence="1">
    <location>
        <begin position="409"/>
        <end position="438"/>
    </location>
</feature>
<feature type="compositionally biased region" description="Basic and acidic residues" evidence="1">
    <location>
        <begin position="428"/>
        <end position="438"/>
    </location>
</feature>
<organism evidence="2 3">
    <name type="scientific">Nonomuraea fuscirosea</name>
    <dbReference type="NCBI Taxonomy" id="1291556"/>
    <lineage>
        <taxon>Bacteria</taxon>
        <taxon>Bacillati</taxon>
        <taxon>Actinomycetota</taxon>
        <taxon>Actinomycetes</taxon>
        <taxon>Streptosporangiales</taxon>
        <taxon>Streptosporangiaceae</taxon>
        <taxon>Nonomuraea</taxon>
    </lineage>
</organism>
<evidence type="ECO:0000256" key="1">
    <source>
        <dbReference type="SAM" id="MobiDB-lite"/>
    </source>
</evidence>
<feature type="region of interest" description="Disordered" evidence="1">
    <location>
        <begin position="189"/>
        <end position="262"/>
    </location>
</feature>
<dbReference type="EMBL" id="PVNG01000066">
    <property type="protein sequence ID" value="PRX42831.1"/>
    <property type="molecule type" value="Genomic_DNA"/>
</dbReference>
<dbReference type="Proteomes" id="UP000238312">
    <property type="component" value="Unassembled WGS sequence"/>
</dbReference>
<comment type="caution">
    <text evidence="2">The sequence shown here is derived from an EMBL/GenBank/DDBJ whole genome shotgun (WGS) entry which is preliminary data.</text>
</comment>
<proteinExistence type="predicted"/>